<proteinExistence type="predicted"/>
<keyword evidence="1" id="KW-0812">Transmembrane</keyword>
<dbReference type="Proteomes" id="UP000026915">
    <property type="component" value="Chromosome 1"/>
</dbReference>
<gene>
    <name evidence="3" type="ORF">TCM_004455</name>
</gene>
<evidence type="ECO:0000313" key="4">
    <source>
        <dbReference type="Proteomes" id="UP000026915"/>
    </source>
</evidence>
<name>A0A061DQZ6_THECC</name>
<dbReference type="Gramene" id="EOX94842">
    <property type="protein sequence ID" value="EOX94842"/>
    <property type="gene ID" value="TCM_004455"/>
</dbReference>
<keyword evidence="2" id="KW-0732">Signal</keyword>
<protein>
    <recommendedName>
        <fullName evidence="5">CAAX amino terminal protease family protein</fullName>
    </recommendedName>
</protein>
<feature type="chain" id="PRO_5001601128" description="CAAX amino terminal protease family protein" evidence="2">
    <location>
        <begin position="19"/>
        <end position="83"/>
    </location>
</feature>
<evidence type="ECO:0000256" key="2">
    <source>
        <dbReference type="SAM" id="SignalP"/>
    </source>
</evidence>
<keyword evidence="1" id="KW-0472">Membrane</keyword>
<evidence type="ECO:0008006" key="5">
    <source>
        <dbReference type="Google" id="ProtNLM"/>
    </source>
</evidence>
<evidence type="ECO:0000256" key="1">
    <source>
        <dbReference type="SAM" id="Phobius"/>
    </source>
</evidence>
<keyword evidence="1" id="KW-1133">Transmembrane helix</keyword>
<reference evidence="3 4" key="1">
    <citation type="journal article" date="2013" name="Genome Biol.">
        <title>The genome sequence of the most widely cultivated cacao type and its use to identify candidate genes regulating pod color.</title>
        <authorList>
            <person name="Motamayor J.C."/>
            <person name="Mockaitis K."/>
            <person name="Schmutz J."/>
            <person name="Haiminen N."/>
            <person name="Iii D.L."/>
            <person name="Cornejo O."/>
            <person name="Findley S.D."/>
            <person name="Zheng P."/>
            <person name="Utro F."/>
            <person name="Royaert S."/>
            <person name="Saski C."/>
            <person name="Jenkins J."/>
            <person name="Podicheti R."/>
            <person name="Zhao M."/>
            <person name="Scheffler B.E."/>
            <person name="Stack J.C."/>
            <person name="Feltus F.A."/>
            <person name="Mustiga G.M."/>
            <person name="Amores F."/>
            <person name="Phillips W."/>
            <person name="Marelli J.P."/>
            <person name="May G.D."/>
            <person name="Shapiro H."/>
            <person name="Ma J."/>
            <person name="Bustamante C.D."/>
            <person name="Schnell R.J."/>
            <person name="Main D."/>
            <person name="Gilbert D."/>
            <person name="Parida L."/>
            <person name="Kuhn D.N."/>
        </authorList>
    </citation>
    <scope>NUCLEOTIDE SEQUENCE [LARGE SCALE GENOMIC DNA]</scope>
    <source>
        <strain evidence="4">cv. Matina 1-6</strain>
    </source>
</reference>
<sequence>MSFYSILIASVLVRLCHSWLYQSQFSISSHPLGLMSLLLLSLYICFSHFNIDRLNVMSFCLVTAFSEELFYQRLGCEICPATS</sequence>
<feature type="transmembrane region" description="Helical" evidence="1">
    <location>
        <begin position="34"/>
        <end position="51"/>
    </location>
</feature>
<feature type="signal peptide" evidence="2">
    <location>
        <begin position="1"/>
        <end position="18"/>
    </location>
</feature>
<dbReference type="EMBL" id="CM001879">
    <property type="protein sequence ID" value="EOX94842.1"/>
    <property type="molecule type" value="Genomic_DNA"/>
</dbReference>
<dbReference type="InParanoid" id="A0A061DQZ6"/>
<evidence type="ECO:0000313" key="3">
    <source>
        <dbReference type="EMBL" id="EOX94842.1"/>
    </source>
</evidence>
<organism evidence="3 4">
    <name type="scientific">Theobroma cacao</name>
    <name type="common">Cacao</name>
    <name type="synonym">Cocoa</name>
    <dbReference type="NCBI Taxonomy" id="3641"/>
    <lineage>
        <taxon>Eukaryota</taxon>
        <taxon>Viridiplantae</taxon>
        <taxon>Streptophyta</taxon>
        <taxon>Embryophyta</taxon>
        <taxon>Tracheophyta</taxon>
        <taxon>Spermatophyta</taxon>
        <taxon>Magnoliopsida</taxon>
        <taxon>eudicotyledons</taxon>
        <taxon>Gunneridae</taxon>
        <taxon>Pentapetalae</taxon>
        <taxon>rosids</taxon>
        <taxon>malvids</taxon>
        <taxon>Malvales</taxon>
        <taxon>Malvaceae</taxon>
        <taxon>Byttnerioideae</taxon>
        <taxon>Theobroma</taxon>
    </lineage>
</organism>
<dbReference type="AlphaFoldDB" id="A0A061DQZ6"/>
<keyword evidence="4" id="KW-1185">Reference proteome</keyword>
<accession>A0A061DQZ6</accession>
<dbReference type="HOGENOM" id="CLU_2547141_0_0_1"/>